<evidence type="ECO:0000313" key="3">
    <source>
        <dbReference type="EMBL" id="GIF05768.1"/>
    </source>
</evidence>
<keyword evidence="4" id="KW-1185">Reference proteome</keyword>
<feature type="compositionally biased region" description="Basic and acidic residues" evidence="1">
    <location>
        <begin position="204"/>
        <end position="214"/>
    </location>
</feature>
<feature type="compositionally biased region" description="Low complexity" evidence="1">
    <location>
        <begin position="215"/>
        <end position="252"/>
    </location>
</feature>
<reference evidence="3" key="1">
    <citation type="submission" date="2021-01" db="EMBL/GenBank/DDBJ databases">
        <title>Whole genome shotgun sequence of Actinoplanes siamensis NBRC 109076.</title>
        <authorList>
            <person name="Komaki H."/>
            <person name="Tamura T."/>
        </authorList>
    </citation>
    <scope>NUCLEOTIDE SEQUENCE</scope>
    <source>
        <strain evidence="3">NBRC 109076</strain>
    </source>
</reference>
<feature type="region of interest" description="Disordered" evidence="1">
    <location>
        <begin position="51"/>
        <end position="377"/>
    </location>
</feature>
<gene>
    <name evidence="3" type="ORF">Asi03nite_33060</name>
</gene>
<evidence type="ECO:0000256" key="1">
    <source>
        <dbReference type="SAM" id="MobiDB-lite"/>
    </source>
</evidence>
<proteinExistence type="predicted"/>
<dbReference type="AlphaFoldDB" id="A0A919TKX8"/>
<feature type="compositionally biased region" description="Acidic residues" evidence="1">
    <location>
        <begin position="356"/>
        <end position="367"/>
    </location>
</feature>
<feature type="compositionally biased region" description="Basic and acidic residues" evidence="1">
    <location>
        <begin position="74"/>
        <end position="105"/>
    </location>
</feature>
<evidence type="ECO:0000256" key="2">
    <source>
        <dbReference type="SAM" id="Phobius"/>
    </source>
</evidence>
<evidence type="ECO:0008006" key="5">
    <source>
        <dbReference type="Google" id="ProtNLM"/>
    </source>
</evidence>
<feature type="compositionally biased region" description="Low complexity" evidence="1">
    <location>
        <begin position="288"/>
        <end position="331"/>
    </location>
</feature>
<keyword evidence="2" id="KW-1133">Transmembrane helix</keyword>
<keyword evidence="2" id="KW-0472">Membrane</keyword>
<feature type="compositionally biased region" description="Basic and acidic residues" evidence="1">
    <location>
        <begin position="53"/>
        <end position="64"/>
    </location>
</feature>
<sequence length="441" mass="43736">MIPASLPLILVGVVCLAIGLIRGSSSLLIASIVANLLAAVALVIGVRQNSAARRRDAADQRDPLGDPDPLAGPDRFDRRDSFGDPGSFDDRDSFDDRNAFDRDSVGEPPPRRTTGAPSAAHDSAPAGNASAADSRSSATAGRTDPNGSPAADQVYEERPVPDQGRAEDLGRAPGGAPAAGTHLPDETVVTPGAGAARDDDPDDQLWRRPVEERAGSAGSSAHPAGPADPVAHPAGSADPAARPAGSAAPADHAAGRDDLAESPGQRAAGPWASGAPSSAGAAAGGSSSGEAPAGSSTSGSSAAGFPAAGSSTSGSSTAAASAAGASFAGASSSGGEGRGPGFPGTEPDASLGDGFGEPDADDPDDEPLPQSVRPTDAVQVARLDTEVLVVDGRPRYHMADCPHLVGRLTEPLPAAEAVELGFSPCGLCRPVDRLLGANARR</sequence>
<name>A0A919TKX8_9ACTN</name>
<evidence type="ECO:0000313" key="4">
    <source>
        <dbReference type="Proteomes" id="UP000629619"/>
    </source>
</evidence>
<feature type="compositionally biased region" description="Gly residues" evidence="1">
    <location>
        <begin position="332"/>
        <end position="342"/>
    </location>
</feature>
<feature type="transmembrane region" description="Helical" evidence="2">
    <location>
        <begin position="27"/>
        <end position="46"/>
    </location>
</feature>
<dbReference type="Proteomes" id="UP000629619">
    <property type="component" value="Unassembled WGS sequence"/>
</dbReference>
<feature type="compositionally biased region" description="Low complexity" evidence="1">
    <location>
        <begin position="267"/>
        <end position="281"/>
    </location>
</feature>
<dbReference type="EMBL" id="BOMW01000029">
    <property type="protein sequence ID" value="GIF05768.1"/>
    <property type="molecule type" value="Genomic_DNA"/>
</dbReference>
<protein>
    <recommendedName>
        <fullName evidence="5">Clumping factor A</fullName>
    </recommendedName>
</protein>
<feature type="compositionally biased region" description="Basic and acidic residues" evidence="1">
    <location>
        <begin position="155"/>
        <end position="170"/>
    </location>
</feature>
<feature type="compositionally biased region" description="Low complexity" evidence="1">
    <location>
        <begin position="126"/>
        <end position="143"/>
    </location>
</feature>
<keyword evidence="2" id="KW-0812">Transmembrane</keyword>
<comment type="caution">
    <text evidence="3">The sequence shown here is derived from an EMBL/GenBank/DDBJ whole genome shotgun (WGS) entry which is preliminary data.</text>
</comment>
<organism evidence="3 4">
    <name type="scientific">Actinoplanes siamensis</name>
    <dbReference type="NCBI Taxonomy" id="1223317"/>
    <lineage>
        <taxon>Bacteria</taxon>
        <taxon>Bacillati</taxon>
        <taxon>Actinomycetota</taxon>
        <taxon>Actinomycetes</taxon>
        <taxon>Micromonosporales</taxon>
        <taxon>Micromonosporaceae</taxon>
        <taxon>Actinoplanes</taxon>
    </lineage>
</organism>
<accession>A0A919TKX8</accession>
<dbReference type="RefSeq" id="WP_203680770.1">
    <property type="nucleotide sequence ID" value="NZ_BOMW01000029.1"/>
</dbReference>